<dbReference type="PROSITE" id="PS50943">
    <property type="entry name" value="HTH_CROC1"/>
    <property type="match status" value="1"/>
</dbReference>
<evidence type="ECO:0000313" key="3">
    <source>
        <dbReference type="Proteomes" id="UP001139104"/>
    </source>
</evidence>
<protein>
    <submittedName>
        <fullName evidence="2">Helix-turn-helix transcriptional regulator</fullName>
    </submittedName>
</protein>
<dbReference type="EMBL" id="JAIVFP010000003">
    <property type="protein sequence ID" value="MCI4685033.1"/>
    <property type="molecule type" value="Genomic_DNA"/>
</dbReference>
<proteinExistence type="predicted"/>
<dbReference type="InterPro" id="IPR010982">
    <property type="entry name" value="Lambda_DNA-bd_dom_sf"/>
</dbReference>
<reference evidence="2" key="1">
    <citation type="journal article" date="2022" name="ISME J.">
        <title>Identification of active gaseous-alkane degraders at natural gas seeps.</title>
        <authorList>
            <person name="Farhan Ul Haque M."/>
            <person name="Hernandez M."/>
            <person name="Crombie A.T."/>
            <person name="Murrell J.C."/>
        </authorList>
    </citation>
    <scope>NUCLEOTIDE SEQUENCE</scope>
    <source>
        <strain evidence="2">PC2</strain>
    </source>
</reference>
<evidence type="ECO:0000313" key="2">
    <source>
        <dbReference type="EMBL" id="MCI4685033.1"/>
    </source>
</evidence>
<organism evidence="2 3">
    <name type="scientific">Candidatus Rhodoblastus alkanivorans</name>
    <dbReference type="NCBI Taxonomy" id="2954117"/>
    <lineage>
        <taxon>Bacteria</taxon>
        <taxon>Pseudomonadati</taxon>
        <taxon>Pseudomonadota</taxon>
        <taxon>Alphaproteobacteria</taxon>
        <taxon>Hyphomicrobiales</taxon>
        <taxon>Rhodoblastaceae</taxon>
        <taxon>Rhodoblastus</taxon>
    </lineage>
</organism>
<gene>
    <name evidence="2" type="ORF">K2U94_20110</name>
</gene>
<feature type="domain" description="HTH cro/C1-type" evidence="1">
    <location>
        <begin position="16"/>
        <end position="70"/>
    </location>
</feature>
<name>A0ABS9ZBD2_9HYPH</name>
<sequence length="146" mass="15916">MKRVANSIDSHVGARVRMRRVLLDMSQATLAEALGVSFQQVQKYEKGMNKIGAGRLLQISTALNVCPSFFFECLPVTDGFEVPAAEEAPSDEVAVTEFLSSVDGLRLIRAFVLIRDAKARKKAVDFVASLAEGSTCGRRSRVQKPA</sequence>
<comment type="caution">
    <text evidence="2">The sequence shown here is derived from an EMBL/GenBank/DDBJ whole genome shotgun (WGS) entry which is preliminary data.</text>
</comment>
<dbReference type="InterPro" id="IPR001387">
    <property type="entry name" value="Cro/C1-type_HTH"/>
</dbReference>
<dbReference type="RefSeq" id="WP_243069059.1">
    <property type="nucleotide sequence ID" value="NZ_JAIVFK010000058.1"/>
</dbReference>
<dbReference type="Pfam" id="PF01381">
    <property type="entry name" value="HTH_3"/>
    <property type="match status" value="1"/>
</dbReference>
<dbReference type="SMART" id="SM00530">
    <property type="entry name" value="HTH_XRE"/>
    <property type="match status" value="1"/>
</dbReference>
<dbReference type="CDD" id="cd00093">
    <property type="entry name" value="HTH_XRE"/>
    <property type="match status" value="1"/>
</dbReference>
<accession>A0ABS9ZBD2</accession>
<dbReference type="SUPFAM" id="SSF47413">
    <property type="entry name" value="lambda repressor-like DNA-binding domains"/>
    <property type="match status" value="1"/>
</dbReference>
<dbReference type="Proteomes" id="UP001139104">
    <property type="component" value="Unassembled WGS sequence"/>
</dbReference>
<evidence type="ECO:0000259" key="1">
    <source>
        <dbReference type="PROSITE" id="PS50943"/>
    </source>
</evidence>
<dbReference type="Gene3D" id="1.10.260.40">
    <property type="entry name" value="lambda repressor-like DNA-binding domains"/>
    <property type="match status" value="1"/>
</dbReference>
<keyword evidence="3" id="KW-1185">Reference proteome</keyword>